<keyword evidence="2" id="KW-0805">Transcription regulation</keyword>
<dbReference type="Pfam" id="PF03466">
    <property type="entry name" value="LysR_substrate"/>
    <property type="match status" value="1"/>
</dbReference>
<protein>
    <submittedName>
        <fullName evidence="6">Transcriptional regulator, LysR family</fullName>
    </submittedName>
</protein>
<feature type="domain" description="HTH lysR-type" evidence="5">
    <location>
        <begin position="14"/>
        <end position="72"/>
    </location>
</feature>
<dbReference type="InterPro" id="IPR005119">
    <property type="entry name" value="LysR_subst-bd"/>
</dbReference>
<evidence type="ECO:0000313" key="6">
    <source>
        <dbReference type="EMBL" id="SBV92867.1"/>
    </source>
</evidence>
<dbReference type="PROSITE" id="PS50931">
    <property type="entry name" value="HTH_LYSR"/>
    <property type="match status" value="1"/>
</dbReference>
<dbReference type="InterPro" id="IPR036390">
    <property type="entry name" value="WH_DNA-bd_sf"/>
</dbReference>
<sequence>MDTMAQERMGDRRVTLEHLRSFVAVAETGGFLEAGRLLHRTQSAVTQSVKRLEEYLRCRLLERGQGQNTALTGDGARLLPEAKDILLRLDQAVRLMQQPELKGHITLGIQPGENTEALQPVIASCMALNKGLRVQVLSEISSRLIEMLEHGLLDVVIVCRNKEEAVPEDTCRHLLRLESMVWAGSRVETFSAADEIPLVVSVETCSNREAAENALKTAGMRYYLSFVSPSWGGVCSAVAAGFGITVLGQSELGDRHVVLTEEHGLPSLPSMRTELRTKSQSPVIRQFCELIKGLPAFQGQA</sequence>
<dbReference type="Gene3D" id="3.40.190.10">
    <property type="entry name" value="Periplasmic binding protein-like II"/>
    <property type="match status" value="2"/>
</dbReference>
<dbReference type="AlphaFoldDB" id="A0A212J0C4"/>
<dbReference type="GO" id="GO:0003700">
    <property type="term" value="F:DNA-binding transcription factor activity"/>
    <property type="evidence" value="ECO:0007669"/>
    <property type="project" value="InterPro"/>
</dbReference>
<dbReference type="InterPro" id="IPR000847">
    <property type="entry name" value="LysR_HTH_N"/>
</dbReference>
<dbReference type="InterPro" id="IPR050176">
    <property type="entry name" value="LTTR"/>
</dbReference>
<proteinExistence type="inferred from homology"/>
<dbReference type="Pfam" id="PF00126">
    <property type="entry name" value="HTH_1"/>
    <property type="match status" value="1"/>
</dbReference>
<evidence type="ECO:0000256" key="2">
    <source>
        <dbReference type="ARBA" id="ARBA00023015"/>
    </source>
</evidence>
<dbReference type="PANTHER" id="PTHR30579:SF7">
    <property type="entry name" value="HTH-TYPE TRANSCRIPTIONAL REGULATOR LRHA-RELATED"/>
    <property type="match status" value="1"/>
</dbReference>
<dbReference type="EMBL" id="FLUQ01000001">
    <property type="protein sequence ID" value="SBV92867.1"/>
    <property type="molecule type" value="Genomic_DNA"/>
</dbReference>
<dbReference type="SUPFAM" id="SSF53850">
    <property type="entry name" value="Periplasmic binding protein-like II"/>
    <property type="match status" value="1"/>
</dbReference>
<name>A0A212J0C4_9DELT</name>
<dbReference type="GO" id="GO:0003677">
    <property type="term" value="F:DNA binding"/>
    <property type="evidence" value="ECO:0007669"/>
    <property type="project" value="UniProtKB-KW"/>
</dbReference>
<dbReference type="Gene3D" id="1.10.10.10">
    <property type="entry name" value="Winged helix-like DNA-binding domain superfamily/Winged helix DNA-binding domain"/>
    <property type="match status" value="1"/>
</dbReference>
<keyword evidence="4" id="KW-0804">Transcription</keyword>
<comment type="similarity">
    <text evidence="1">Belongs to the LysR transcriptional regulatory family.</text>
</comment>
<evidence type="ECO:0000256" key="1">
    <source>
        <dbReference type="ARBA" id="ARBA00009437"/>
    </source>
</evidence>
<organism evidence="6">
    <name type="scientific">uncultured delta proteobacterium</name>
    <dbReference type="NCBI Taxonomy" id="34034"/>
    <lineage>
        <taxon>Bacteria</taxon>
        <taxon>Deltaproteobacteria</taxon>
        <taxon>environmental samples</taxon>
    </lineage>
</organism>
<dbReference type="SUPFAM" id="SSF46785">
    <property type="entry name" value="Winged helix' DNA-binding domain"/>
    <property type="match status" value="1"/>
</dbReference>
<evidence type="ECO:0000256" key="3">
    <source>
        <dbReference type="ARBA" id="ARBA00023125"/>
    </source>
</evidence>
<reference evidence="6" key="1">
    <citation type="submission" date="2016-04" db="EMBL/GenBank/DDBJ databases">
        <authorList>
            <person name="Evans L.H."/>
            <person name="Alamgir A."/>
            <person name="Owens N."/>
            <person name="Weber N.D."/>
            <person name="Virtaneva K."/>
            <person name="Barbian K."/>
            <person name="Babar A."/>
            <person name="Rosenke K."/>
        </authorList>
    </citation>
    <scope>NUCLEOTIDE SEQUENCE</scope>
    <source>
        <strain evidence="6">86</strain>
    </source>
</reference>
<dbReference type="PANTHER" id="PTHR30579">
    <property type="entry name" value="TRANSCRIPTIONAL REGULATOR"/>
    <property type="match status" value="1"/>
</dbReference>
<accession>A0A212J0C4</accession>
<evidence type="ECO:0000259" key="5">
    <source>
        <dbReference type="PROSITE" id="PS50931"/>
    </source>
</evidence>
<gene>
    <name evidence="6" type="ORF">KL86DPRO_10434</name>
</gene>
<dbReference type="InterPro" id="IPR036388">
    <property type="entry name" value="WH-like_DNA-bd_sf"/>
</dbReference>
<keyword evidence="3" id="KW-0238">DNA-binding</keyword>
<evidence type="ECO:0000256" key="4">
    <source>
        <dbReference type="ARBA" id="ARBA00023163"/>
    </source>
</evidence>